<evidence type="ECO:0008006" key="3">
    <source>
        <dbReference type="Google" id="ProtNLM"/>
    </source>
</evidence>
<dbReference type="Proteomes" id="UP000218785">
    <property type="component" value="Chromosome"/>
</dbReference>
<dbReference type="Gene3D" id="1.10.287.1080">
    <property type="entry name" value="MazG-like"/>
    <property type="match status" value="1"/>
</dbReference>
<protein>
    <recommendedName>
        <fullName evidence="3">NTP pyrophosphohydrolase MazG putative catalytic core domain-containing protein</fullName>
    </recommendedName>
</protein>
<sequence length="89" mass="10352">MQLHDYQKKVEATNNDSDYNYEVKISSTAGMVLTQAEEINEMIDKLLVDFKPIDREKLTKKLSGLLYWSVVLMNHFDVNIEDIAKRSLD</sequence>
<organism evidence="1 2">
    <name type="scientific">Tolypothrix tenuis PCC 7101</name>
    <dbReference type="NCBI Taxonomy" id="231146"/>
    <lineage>
        <taxon>Bacteria</taxon>
        <taxon>Bacillati</taxon>
        <taxon>Cyanobacteriota</taxon>
        <taxon>Cyanophyceae</taxon>
        <taxon>Nostocales</taxon>
        <taxon>Tolypothrichaceae</taxon>
        <taxon>Tolypothrix</taxon>
    </lineage>
</organism>
<proteinExistence type="predicted"/>
<reference evidence="1 2" key="1">
    <citation type="submission" date="2017-06" db="EMBL/GenBank/DDBJ databases">
        <title>Genome sequencing of cyanobaciteial culture collection at National Institute for Environmental Studies (NIES).</title>
        <authorList>
            <person name="Hirose Y."/>
            <person name="Shimura Y."/>
            <person name="Fujisawa T."/>
            <person name="Nakamura Y."/>
            <person name="Kawachi M."/>
        </authorList>
    </citation>
    <scope>NUCLEOTIDE SEQUENCE [LARGE SCALE GENOMIC DNA]</scope>
    <source>
        <strain evidence="1 2">NIES-37</strain>
    </source>
</reference>
<keyword evidence="2" id="KW-1185">Reference proteome</keyword>
<dbReference type="EMBL" id="AP018248">
    <property type="protein sequence ID" value="BAY98029.1"/>
    <property type="molecule type" value="Genomic_DNA"/>
</dbReference>
<dbReference type="AlphaFoldDB" id="A0A1Z4MX63"/>
<gene>
    <name evidence="1" type="ORF">NIES37_19770</name>
</gene>
<evidence type="ECO:0000313" key="1">
    <source>
        <dbReference type="EMBL" id="BAY98029.1"/>
    </source>
</evidence>
<name>A0A1Z4MX63_9CYAN</name>
<accession>A0A1Z4MX63</accession>
<dbReference type="RefSeq" id="WP_096575142.1">
    <property type="nucleotide sequence ID" value="NZ_CAWNJS010000001.1"/>
</dbReference>
<dbReference type="KEGG" id="ttq:NIES37_19770"/>
<dbReference type="SUPFAM" id="SSF101386">
    <property type="entry name" value="all-alpha NTP pyrophosphatases"/>
    <property type="match status" value="1"/>
</dbReference>
<evidence type="ECO:0000313" key="2">
    <source>
        <dbReference type="Proteomes" id="UP000218785"/>
    </source>
</evidence>